<gene>
    <name evidence="3" type="ORF">FD14_GL000902</name>
</gene>
<dbReference type="Gene3D" id="3.40.630.30">
    <property type="match status" value="1"/>
</dbReference>
<accession>A0A0R2EZC2</accession>
<dbReference type="PANTHER" id="PTHR13947:SF37">
    <property type="entry name" value="LD18367P"/>
    <property type="match status" value="1"/>
</dbReference>
<dbReference type="AlphaFoldDB" id="A0A0R2EZC2"/>
<dbReference type="RefSeq" id="WP_054733138.1">
    <property type="nucleotide sequence ID" value="NZ_AYZM01000105.1"/>
</dbReference>
<evidence type="ECO:0000313" key="3">
    <source>
        <dbReference type="EMBL" id="KRN21721.1"/>
    </source>
</evidence>
<reference evidence="3 4" key="1">
    <citation type="journal article" date="2015" name="Genome Announc.">
        <title>Expanding the biotechnology potential of lactobacilli through comparative genomics of 213 strains and associated genera.</title>
        <authorList>
            <person name="Sun Z."/>
            <person name="Harris H.M."/>
            <person name="McCann A."/>
            <person name="Guo C."/>
            <person name="Argimon S."/>
            <person name="Zhang W."/>
            <person name="Yang X."/>
            <person name="Jeffery I.B."/>
            <person name="Cooney J.C."/>
            <person name="Kagawa T.F."/>
            <person name="Liu W."/>
            <person name="Song Y."/>
            <person name="Salvetti E."/>
            <person name="Wrobel A."/>
            <person name="Rasinkangas P."/>
            <person name="Parkhill J."/>
            <person name="Rea M.C."/>
            <person name="O'Sullivan O."/>
            <person name="Ritari J."/>
            <person name="Douillard F.P."/>
            <person name="Paul Ross R."/>
            <person name="Yang R."/>
            <person name="Briner A.E."/>
            <person name="Felis G.E."/>
            <person name="de Vos W.M."/>
            <person name="Barrangou R."/>
            <person name="Klaenhammer T.R."/>
            <person name="Caufield P.W."/>
            <person name="Cui Y."/>
            <person name="Zhang H."/>
            <person name="O'Toole P.W."/>
        </authorList>
    </citation>
    <scope>NUCLEOTIDE SEQUENCE [LARGE SCALE GENOMIC DNA]</scope>
    <source>
        <strain evidence="3 4">DSM 23365</strain>
    </source>
</reference>
<protein>
    <submittedName>
        <fullName evidence="3">Acetyltransferase</fullName>
    </submittedName>
</protein>
<comment type="caution">
    <text evidence="3">The sequence shown here is derived from an EMBL/GenBank/DDBJ whole genome shotgun (WGS) entry which is preliminary data.</text>
</comment>
<dbReference type="SUPFAM" id="SSF55729">
    <property type="entry name" value="Acyl-CoA N-acyltransferases (Nat)"/>
    <property type="match status" value="1"/>
</dbReference>
<dbReference type="Pfam" id="PF00583">
    <property type="entry name" value="Acetyltransf_1"/>
    <property type="match status" value="1"/>
</dbReference>
<sequence length="162" mass="18921">MQIQSYQPNPQHLAEIVDVINYCQNLEAHLNIKMAEQADIFDIQNYYQARGGDFWLALDADHVVGTIALLPVDAHTAVLKKFFTYPKYRGEPVRLGQQLYQQFLAFATTHGFSRIVLDTPEGEHRSHRFYERQGFRQITAEQLGVRYAYPDRESRLYELRVN</sequence>
<dbReference type="OrthoDB" id="9799681at2"/>
<dbReference type="CDD" id="cd04301">
    <property type="entry name" value="NAT_SF"/>
    <property type="match status" value="1"/>
</dbReference>
<feature type="domain" description="N-acetyltransferase" evidence="2">
    <location>
        <begin position="14"/>
        <end position="162"/>
    </location>
</feature>
<dbReference type="EMBL" id="AYZM01000105">
    <property type="protein sequence ID" value="KRN21721.1"/>
    <property type="molecule type" value="Genomic_DNA"/>
</dbReference>
<dbReference type="PATRIC" id="fig|1423804.4.peg.970"/>
<dbReference type="STRING" id="1423804.FD14_GL000902"/>
<proteinExistence type="predicted"/>
<keyword evidence="4" id="KW-1185">Reference proteome</keyword>
<name>A0A0R2EZC2_9LACO</name>
<dbReference type="InterPro" id="IPR050769">
    <property type="entry name" value="NAT_camello-type"/>
</dbReference>
<dbReference type="PANTHER" id="PTHR13947">
    <property type="entry name" value="GNAT FAMILY N-ACETYLTRANSFERASE"/>
    <property type="match status" value="1"/>
</dbReference>
<dbReference type="Proteomes" id="UP000051442">
    <property type="component" value="Unassembled WGS sequence"/>
</dbReference>
<evidence type="ECO:0000313" key="4">
    <source>
        <dbReference type="Proteomes" id="UP000051442"/>
    </source>
</evidence>
<evidence type="ECO:0000259" key="2">
    <source>
        <dbReference type="PROSITE" id="PS51186"/>
    </source>
</evidence>
<dbReference type="InterPro" id="IPR000182">
    <property type="entry name" value="GNAT_dom"/>
</dbReference>
<keyword evidence="1 3" id="KW-0808">Transferase</keyword>
<dbReference type="InterPro" id="IPR016181">
    <property type="entry name" value="Acyl_CoA_acyltransferase"/>
</dbReference>
<dbReference type="GO" id="GO:0008080">
    <property type="term" value="F:N-acetyltransferase activity"/>
    <property type="evidence" value="ECO:0007669"/>
    <property type="project" value="InterPro"/>
</dbReference>
<dbReference type="PROSITE" id="PS51186">
    <property type="entry name" value="GNAT"/>
    <property type="match status" value="1"/>
</dbReference>
<organism evidence="3 4">
    <name type="scientific">Secundilactobacillus similis DSM 23365 = JCM 2765</name>
    <dbReference type="NCBI Taxonomy" id="1423804"/>
    <lineage>
        <taxon>Bacteria</taxon>
        <taxon>Bacillati</taxon>
        <taxon>Bacillota</taxon>
        <taxon>Bacilli</taxon>
        <taxon>Lactobacillales</taxon>
        <taxon>Lactobacillaceae</taxon>
        <taxon>Secundilactobacillus</taxon>
    </lineage>
</organism>
<evidence type="ECO:0000256" key="1">
    <source>
        <dbReference type="ARBA" id="ARBA00022679"/>
    </source>
</evidence>